<proteinExistence type="predicted"/>
<comment type="caution">
    <text evidence="1">The sequence shown here is derived from an EMBL/GenBank/DDBJ whole genome shotgun (WGS) entry which is preliminary data.</text>
</comment>
<evidence type="ECO:0000313" key="1">
    <source>
        <dbReference type="EMBL" id="MCC2228759.1"/>
    </source>
</evidence>
<dbReference type="Proteomes" id="UP001198612">
    <property type="component" value="Unassembled WGS sequence"/>
</dbReference>
<protein>
    <submittedName>
        <fullName evidence="1">PIN domain-containing protein</fullName>
    </submittedName>
</protein>
<accession>A0AAW4WC91</accession>
<gene>
    <name evidence="1" type="ORF">LKD40_13250</name>
</gene>
<sequence length="187" mass="21567">MAKSNKIRLSDFAPQKTDVITFDSNILIKLLYPTISEKAPIAAYEDLYAKILRAGSSLIISSVQISEFVNRCIRFQFALFKDSENNPSLDFKRDYRSTKDYSNSMKAILDIIQTDIIPNYTFVDDKFSNMQNDKIFRYGFSYDFNDSVLLEIAKQYKSILVTDDADFGNYDSNITIVTNNRKLLMFS</sequence>
<keyword evidence="2" id="KW-1185">Reference proteome</keyword>
<dbReference type="InterPro" id="IPR029060">
    <property type="entry name" value="PIN-like_dom_sf"/>
</dbReference>
<name>A0AAW4WC91_9FIRM</name>
<dbReference type="RefSeq" id="WP_227589020.1">
    <property type="nucleotide sequence ID" value="NZ_JAJEQQ010000023.1"/>
</dbReference>
<dbReference type="SUPFAM" id="SSF88723">
    <property type="entry name" value="PIN domain-like"/>
    <property type="match status" value="1"/>
</dbReference>
<organism evidence="1 2">
    <name type="scientific">Blautia fusiformis</name>
    <dbReference type="NCBI Taxonomy" id="2881264"/>
    <lineage>
        <taxon>Bacteria</taxon>
        <taxon>Bacillati</taxon>
        <taxon>Bacillota</taxon>
        <taxon>Clostridia</taxon>
        <taxon>Lachnospirales</taxon>
        <taxon>Lachnospiraceae</taxon>
        <taxon>Blautia</taxon>
    </lineage>
</organism>
<dbReference type="AlphaFoldDB" id="A0AAW4WC91"/>
<evidence type="ECO:0000313" key="2">
    <source>
        <dbReference type="Proteomes" id="UP001198612"/>
    </source>
</evidence>
<reference evidence="1 2" key="1">
    <citation type="submission" date="2021-10" db="EMBL/GenBank/DDBJ databases">
        <title>Anaerobic single-cell dispensing facilitates the cultivation of human gut bacteria.</title>
        <authorList>
            <person name="Afrizal A."/>
        </authorList>
    </citation>
    <scope>NUCLEOTIDE SEQUENCE [LARGE SCALE GENOMIC DNA]</scope>
    <source>
        <strain evidence="1 2">CLA-AA-H217</strain>
    </source>
</reference>
<dbReference type="EMBL" id="JAJEQQ010000023">
    <property type="protein sequence ID" value="MCC2228759.1"/>
    <property type="molecule type" value="Genomic_DNA"/>
</dbReference>